<keyword evidence="3" id="KW-1185">Reference proteome</keyword>
<evidence type="ECO:0000256" key="1">
    <source>
        <dbReference type="SAM" id="Phobius"/>
    </source>
</evidence>
<evidence type="ECO:0000313" key="2">
    <source>
        <dbReference type="EMBL" id="UOQ66423.1"/>
    </source>
</evidence>
<organism evidence="2 3">
    <name type="scientific">Hymenobacter volaticus</name>
    <dbReference type="NCBI Taxonomy" id="2932254"/>
    <lineage>
        <taxon>Bacteria</taxon>
        <taxon>Pseudomonadati</taxon>
        <taxon>Bacteroidota</taxon>
        <taxon>Cytophagia</taxon>
        <taxon>Cytophagales</taxon>
        <taxon>Hymenobacteraceae</taxon>
        <taxon>Hymenobacter</taxon>
    </lineage>
</organism>
<protein>
    <submittedName>
        <fullName evidence="2">Uncharacterized protein</fullName>
    </submittedName>
</protein>
<keyword evidence="1" id="KW-0812">Transmembrane</keyword>
<name>A0ABY4G6J1_9BACT</name>
<dbReference type="EMBL" id="CP095061">
    <property type="protein sequence ID" value="UOQ66423.1"/>
    <property type="molecule type" value="Genomic_DNA"/>
</dbReference>
<feature type="transmembrane region" description="Helical" evidence="1">
    <location>
        <begin position="144"/>
        <end position="162"/>
    </location>
</feature>
<feature type="transmembrane region" description="Helical" evidence="1">
    <location>
        <begin position="111"/>
        <end position="132"/>
    </location>
</feature>
<evidence type="ECO:0000313" key="3">
    <source>
        <dbReference type="Proteomes" id="UP000830401"/>
    </source>
</evidence>
<feature type="transmembrane region" description="Helical" evidence="1">
    <location>
        <begin position="86"/>
        <end position="105"/>
    </location>
</feature>
<dbReference type="RefSeq" id="WP_245120517.1">
    <property type="nucleotide sequence ID" value="NZ_CP095061.1"/>
</dbReference>
<accession>A0ABY4G6J1</accession>
<sequence length="215" mass="23887">MSTTNIAVIRPEPRVVLERRKNAAKDPNRLLKQGVWAYFLLLIFEGALRKWFLPGLATPLLIVRDPLVVWLLFVTWQRGLLPANPYMIGMMLIGLLSTFTAVLFGHGNIAVAIYGARILLLHFPMVFVIGRIFNREDVVKLGKVTLWIAIPMTVLIALQFYSPQSAWVNRGVGGDMAGAGYSGALNYFRPLVPFPLPTAIRSFSCLSRVLCSTSG</sequence>
<dbReference type="Proteomes" id="UP000830401">
    <property type="component" value="Chromosome"/>
</dbReference>
<keyword evidence="1" id="KW-0472">Membrane</keyword>
<gene>
    <name evidence="2" type="ORF">MUN86_00365</name>
</gene>
<reference evidence="2" key="1">
    <citation type="submission" date="2022-04" db="EMBL/GenBank/DDBJ databases">
        <title>Hymenobacter sp. isolated from the air.</title>
        <authorList>
            <person name="Won M."/>
            <person name="Lee C.-M."/>
            <person name="Woen H.-Y."/>
            <person name="Kwon S.-W."/>
        </authorList>
    </citation>
    <scope>NUCLEOTIDE SEQUENCE</scope>
    <source>
        <strain evidence="2">5420S-77</strain>
    </source>
</reference>
<feature type="transmembrane region" description="Helical" evidence="1">
    <location>
        <begin position="54"/>
        <end position="74"/>
    </location>
</feature>
<keyword evidence="1" id="KW-1133">Transmembrane helix</keyword>
<feature type="transmembrane region" description="Helical" evidence="1">
    <location>
        <begin position="30"/>
        <end position="48"/>
    </location>
</feature>
<proteinExistence type="predicted"/>